<dbReference type="AlphaFoldDB" id="A0A133NXY9"/>
<accession>A0A133NXY9</accession>
<organism evidence="1 2">
    <name type="scientific">Gardnerella vaginalis</name>
    <dbReference type="NCBI Taxonomy" id="2702"/>
    <lineage>
        <taxon>Bacteria</taxon>
        <taxon>Bacillati</taxon>
        <taxon>Actinomycetota</taxon>
        <taxon>Actinomycetes</taxon>
        <taxon>Bifidobacteriales</taxon>
        <taxon>Bifidobacteriaceae</taxon>
        <taxon>Gardnerella</taxon>
    </lineage>
</organism>
<sequence length="330" mass="36030">MPKNVIDSLKDYAKSNNAAAVAKLLEQGKKNALEEAAQKAAAKGLSKDVVAKIRKADSLTAANALTTAEKPKAWATKLETRVKNAGLLKSETEELVNYVNLHGYFALKSADQTETVEYVNSKIVEYRAKHLDVVGLHDLAKAVRDAKDFNSSVSAFFGTKAKPTKDERSKAESAYKTGKDALVKKAKEKGFDSVAKQIEESQYDTLDTLANWIKLADRSVIEKVAVQAEKEGLSFTAKYIRKAKTVEVAKALLAEAEKSAIKTLSQKAEKELLHEAAQQILKAKTVADARQILAAAEVTLTNIPAPVVDEPVKDMTQTPKEEEEPTNPMF</sequence>
<protein>
    <submittedName>
        <fullName evidence="1">Uncharacterized protein</fullName>
    </submittedName>
</protein>
<evidence type="ECO:0000313" key="1">
    <source>
        <dbReference type="EMBL" id="KXA21143.1"/>
    </source>
</evidence>
<feature type="non-terminal residue" evidence="1">
    <location>
        <position position="330"/>
    </location>
</feature>
<gene>
    <name evidence="1" type="ORF">HMPREF3208_00634</name>
</gene>
<dbReference type="Proteomes" id="UP000070687">
    <property type="component" value="Unassembled WGS sequence"/>
</dbReference>
<dbReference type="PATRIC" id="fig|2702.100.peg.611"/>
<dbReference type="EMBL" id="LRQB01000035">
    <property type="protein sequence ID" value="KXA21143.1"/>
    <property type="molecule type" value="Genomic_DNA"/>
</dbReference>
<evidence type="ECO:0000313" key="2">
    <source>
        <dbReference type="Proteomes" id="UP000070687"/>
    </source>
</evidence>
<comment type="caution">
    <text evidence="1">The sequence shown here is derived from an EMBL/GenBank/DDBJ whole genome shotgun (WGS) entry which is preliminary data.</text>
</comment>
<proteinExistence type="predicted"/>
<reference evidence="1 2" key="1">
    <citation type="submission" date="2016-01" db="EMBL/GenBank/DDBJ databases">
        <authorList>
            <person name="Oliw E.H."/>
        </authorList>
    </citation>
    <scope>NUCLEOTIDE SEQUENCE [LARGE SCALE GENOMIC DNA]</scope>
    <source>
        <strain evidence="1 2">PSS_7772B</strain>
    </source>
</reference>
<name>A0A133NXY9_GARVA</name>